<evidence type="ECO:0000313" key="2">
    <source>
        <dbReference type="EMBL" id="TWT49587.1"/>
    </source>
</evidence>
<comment type="similarity">
    <text evidence="1">Belongs to the UPF0246 family.</text>
</comment>
<gene>
    <name evidence="2" type="ORF">Pla22_47840</name>
</gene>
<dbReference type="PANTHER" id="PTHR30283:SF4">
    <property type="entry name" value="PEROXIDE STRESS RESISTANCE PROTEIN YAAA"/>
    <property type="match status" value="1"/>
</dbReference>
<dbReference type="GO" id="GO:0033194">
    <property type="term" value="P:response to hydroperoxide"/>
    <property type="evidence" value="ECO:0007669"/>
    <property type="project" value="TreeGrafter"/>
</dbReference>
<dbReference type="EMBL" id="SJPI01000003">
    <property type="protein sequence ID" value="TWT49587.1"/>
    <property type="molecule type" value="Genomic_DNA"/>
</dbReference>
<dbReference type="AlphaFoldDB" id="A0A5C5WGC5"/>
<dbReference type="InterPro" id="IPR005583">
    <property type="entry name" value="YaaA"/>
</dbReference>
<dbReference type="RefSeq" id="WP_146517070.1">
    <property type="nucleotide sequence ID" value="NZ_SJPI01000003.1"/>
</dbReference>
<comment type="caution">
    <text evidence="2">The sequence shown here is derived from an EMBL/GenBank/DDBJ whole genome shotgun (WGS) entry which is preliminary data.</text>
</comment>
<dbReference type="Proteomes" id="UP000316598">
    <property type="component" value="Unassembled WGS sequence"/>
</dbReference>
<dbReference type="GO" id="GO:0005829">
    <property type="term" value="C:cytosol"/>
    <property type="evidence" value="ECO:0007669"/>
    <property type="project" value="TreeGrafter"/>
</dbReference>
<dbReference type="HAMAP" id="MF_00652">
    <property type="entry name" value="UPF0246"/>
    <property type="match status" value="1"/>
</dbReference>
<reference evidence="2 3" key="1">
    <citation type="submission" date="2019-02" db="EMBL/GenBank/DDBJ databases">
        <title>Deep-cultivation of Planctomycetes and their phenomic and genomic characterization uncovers novel biology.</title>
        <authorList>
            <person name="Wiegand S."/>
            <person name="Jogler M."/>
            <person name="Boedeker C."/>
            <person name="Pinto D."/>
            <person name="Vollmers J."/>
            <person name="Rivas-Marin E."/>
            <person name="Kohn T."/>
            <person name="Peeters S.H."/>
            <person name="Heuer A."/>
            <person name="Rast P."/>
            <person name="Oberbeckmann S."/>
            <person name="Bunk B."/>
            <person name="Jeske O."/>
            <person name="Meyerdierks A."/>
            <person name="Storesund J.E."/>
            <person name="Kallscheuer N."/>
            <person name="Luecker S."/>
            <person name="Lage O.M."/>
            <person name="Pohl T."/>
            <person name="Merkel B.J."/>
            <person name="Hornburger P."/>
            <person name="Mueller R.-W."/>
            <person name="Bruemmer F."/>
            <person name="Labrenz M."/>
            <person name="Spormann A.M."/>
            <person name="Op Den Camp H."/>
            <person name="Overmann J."/>
            <person name="Amann R."/>
            <person name="Jetten M.S.M."/>
            <person name="Mascher T."/>
            <person name="Medema M.H."/>
            <person name="Devos D.P."/>
            <person name="Kaster A.-K."/>
            <person name="Ovreas L."/>
            <person name="Rohde M."/>
            <person name="Galperin M.Y."/>
            <person name="Jogler C."/>
        </authorList>
    </citation>
    <scope>NUCLEOTIDE SEQUENCE [LARGE SCALE GENOMIC DNA]</scope>
    <source>
        <strain evidence="2 3">Pla22</strain>
    </source>
</reference>
<dbReference type="Pfam" id="PF03883">
    <property type="entry name" value="H2O2_YaaD"/>
    <property type="match status" value="1"/>
</dbReference>
<dbReference type="OrthoDB" id="9777133at2"/>
<dbReference type="NCBIfam" id="NF002542">
    <property type="entry name" value="PRK02101.1-3"/>
    <property type="match status" value="1"/>
</dbReference>
<keyword evidence="3" id="KW-1185">Reference proteome</keyword>
<protein>
    <recommendedName>
        <fullName evidence="1">UPF0246 protein Pla22_47840</fullName>
    </recommendedName>
</protein>
<evidence type="ECO:0000256" key="1">
    <source>
        <dbReference type="HAMAP-Rule" id="MF_00652"/>
    </source>
</evidence>
<accession>A0A5C5WGC5</accession>
<organism evidence="2 3">
    <name type="scientific">Rubripirellula amarantea</name>
    <dbReference type="NCBI Taxonomy" id="2527999"/>
    <lineage>
        <taxon>Bacteria</taxon>
        <taxon>Pseudomonadati</taxon>
        <taxon>Planctomycetota</taxon>
        <taxon>Planctomycetia</taxon>
        <taxon>Pirellulales</taxon>
        <taxon>Pirellulaceae</taxon>
        <taxon>Rubripirellula</taxon>
    </lineage>
</organism>
<dbReference type="PANTHER" id="PTHR30283">
    <property type="entry name" value="PEROXIDE STRESS RESPONSE PROTEIN YAAA"/>
    <property type="match status" value="1"/>
</dbReference>
<proteinExistence type="inferred from homology"/>
<sequence length="257" mass="28857">MLSILSPAKTLDFDSPSPVSGATKPALIKDAAEIVEVLKELTPPRLAQLMSVSAKLADLNYQRYQDWEAPHPKLGSKAALFAFQGDVYRGLKASAWTKSQVAYAQDHLRILSGLYGILRPLDQILPYRLEMGTSLKTSRGKDLYAFWGTLVANQLQQQIEASQSKILLNLASQEYFKVVDRKTLQCRVVSPAFKEYKNGDYKVISIFAKLARGEMAAWVIKHKVKTLKKLTRFSEDGYRYDADRSTDEVPVFVRGGH</sequence>
<evidence type="ECO:0000313" key="3">
    <source>
        <dbReference type="Proteomes" id="UP000316598"/>
    </source>
</evidence>
<name>A0A5C5WGC5_9BACT</name>